<comment type="similarity">
    <text evidence="1">Belongs to the peptidase C48 family.</text>
</comment>
<accession>A0A0A8ZU00</accession>
<dbReference type="GO" id="GO:0006508">
    <property type="term" value="P:proteolysis"/>
    <property type="evidence" value="ECO:0007669"/>
    <property type="project" value="UniProtKB-KW"/>
</dbReference>
<organism evidence="6">
    <name type="scientific">Arundo donax</name>
    <name type="common">Giant reed</name>
    <name type="synonym">Donax arundinaceus</name>
    <dbReference type="NCBI Taxonomy" id="35708"/>
    <lineage>
        <taxon>Eukaryota</taxon>
        <taxon>Viridiplantae</taxon>
        <taxon>Streptophyta</taxon>
        <taxon>Embryophyta</taxon>
        <taxon>Tracheophyta</taxon>
        <taxon>Spermatophyta</taxon>
        <taxon>Magnoliopsida</taxon>
        <taxon>Liliopsida</taxon>
        <taxon>Poales</taxon>
        <taxon>Poaceae</taxon>
        <taxon>PACMAD clade</taxon>
        <taxon>Arundinoideae</taxon>
        <taxon>Arundineae</taxon>
        <taxon>Arundo</taxon>
    </lineage>
</organism>
<protein>
    <recommendedName>
        <fullName evidence="5">Ubiquitin-like protease family profile domain-containing protein</fullName>
    </recommendedName>
</protein>
<dbReference type="GO" id="GO:0016926">
    <property type="term" value="P:protein desumoylation"/>
    <property type="evidence" value="ECO:0007669"/>
    <property type="project" value="TreeGrafter"/>
</dbReference>
<dbReference type="GO" id="GO:0016929">
    <property type="term" value="F:deSUMOylase activity"/>
    <property type="evidence" value="ECO:0007669"/>
    <property type="project" value="TreeGrafter"/>
</dbReference>
<dbReference type="SUPFAM" id="SSF54001">
    <property type="entry name" value="Cysteine proteinases"/>
    <property type="match status" value="1"/>
</dbReference>
<evidence type="ECO:0000256" key="1">
    <source>
        <dbReference type="ARBA" id="ARBA00005234"/>
    </source>
</evidence>
<reference evidence="6" key="1">
    <citation type="submission" date="2014-09" db="EMBL/GenBank/DDBJ databases">
        <authorList>
            <person name="Magalhaes I.L.F."/>
            <person name="Oliveira U."/>
            <person name="Santos F.R."/>
            <person name="Vidigal T.H.D.A."/>
            <person name="Brescovit A.D."/>
            <person name="Santos A.J."/>
        </authorList>
    </citation>
    <scope>NUCLEOTIDE SEQUENCE</scope>
    <source>
        <tissue evidence="6">Shoot tissue taken approximately 20 cm above the soil surface</tissue>
    </source>
</reference>
<feature type="domain" description="Ubiquitin-like protease family profile" evidence="5">
    <location>
        <begin position="106"/>
        <end position="236"/>
    </location>
</feature>
<keyword evidence="2" id="KW-0645">Protease</keyword>
<dbReference type="PANTHER" id="PTHR12606:SF141">
    <property type="entry name" value="GH15225P-RELATED"/>
    <property type="match status" value="1"/>
</dbReference>
<evidence type="ECO:0000259" key="5">
    <source>
        <dbReference type="Pfam" id="PF02902"/>
    </source>
</evidence>
<dbReference type="InterPro" id="IPR038765">
    <property type="entry name" value="Papain-like_cys_pep_sf"/>
</dbReference>
<evidence type="ECO:0000256" key="4">
    <source>
        <dbReference type="ARBA" id="ARBA00022807"/>
    </source>
</evidence>
<dbReference type="EMBL" id="GBRH01256772">
    <property type="protein sequence ID" value="JAD41123.1"/>
    <property type="molecule type" value="Transcribed_RNA"/>
</dbReference>
<dbReference type="Pfam" id="PF02902">
    <property type="entry name" value="Peptidase_C48"/>
    <property type="match status" value="1"/>
</dbReference>
<evidence type="ECO:0000313" key="6">
    <source>
        <dbReference type="EMBL" id="JAD41123.1"/>
    </source>
</evidence>
<reference evidence="6" key="2">
    <citation type="journal article" date="2015" name="Data Brief">
        <title>Shoot transcriptome of the giant reed, Arundo donax.</title>
        <authorList>
            <person name="Barrero R.A."/>
            <person name="Guerrero F.D."/>
            <person name="Moolhuijzen P."/>
            <person name="Goolsby J.A."/>
            <person name="Tidwell J."/>
            <person name="Bellgard S.E."/>
            <person name="Bellgard M.I."/>
        </authorList>
    </citation>
    <scope>NUCLEOTIDE SEQUENCE</scope>
    <source>
        <tissue evidence="6">Shoot tissue taken approximately 20 cm above the soil surface</tissue>
    </source>
</reference>
<evidence type="ECO:0000256" key="2">
    <source>
        <dbReference type="ARBA" id="ARBA00022670"/>
    </source>
</evidence>
<sequence>MFKVIKSEVQHYKAICNLASSKWKNENAVDLGGVRCTFWSLGDSLRPGGMVNSFVVAAFCYHLFIRHNGHPDISKRHYFFANIADNLLKHPTEANDEVIGRAFRLSSKARPLPHCNMLFFPTFYENHWFLFVVDIKDSKFVFLDSYYSKDDKYQEHVRDRMIMSFQVQWDRYVNVDMKFDEYGVVYPDIPRQPHDNHFDSGIYTMMGLEHWTSPRSLLSTIFQPSDIPTIRIKIANQLMFLPRNSGMKNLVLTYFDEDI</sequence>
<keyword evidence="3" id="KW-0378">Hydrolase</keyword>
<proteinExistence type="inferred from homology"/>
<dbReference type="GO" id="GO:0005634">
    <property type="term" value="C:nucleus"/>
    <property type="evidence" value="ECO:0007669"/>
    <property type="project" value="TreeGrafter"/>
</dbReference>
<dbReference type="Gene3D" id="3.40.395.10">
    <property type="entry name" value="Adenoviral Proteinase, Chain A"/>
    <property type="match status" value="1"/>
</dbReference>
<dbReference type="InterPro" id="IPR003653">
    <property type="entry name" value="Peptidase_C48_C"/>
</dbReference>
<name>A0A0A8ZU00_ARUDO</name>
<keyword evidence="4" id="KW-0788">Thiol protease</keyword>
<evidence type="ECO:0000256" key="3">
    <source>
        <dbReference type="ARBA" id="ARBA00022801"/>
    </source>
</evidence>
<dbReference type="AlphaFoldDB" id="A0A0A8ZU00"/>
<dbReference type="PANTHER" id="PTHR12606">
    <property type="entry name" value="SENTRIN/SUMO-SPECIFIC PROTEASE"/>
    <property type="match status" value="1"/>
</dbReference>